<reference evidence="1 2" key="1">
    <citation type="submission" date="2017-08" db="EMBL/GenBank/DDBJ databases">
        <title>Burning lignite coal seam in the remote Altai Mountains harbors a hydrogen-driven thermophilic microbial community.</title>
        <authorList>
            <person name="Kadnikov V.V."/>
            <person name="Mardanov A.V."/>
            <person name="Ivasenko D."/>
            <person name="Beletsky A.V."/>
            <person name="Karnachuk O.V."/>
            <person name="Ravin N.V."/>
        </authorList>
    </citation>
    <scope>NUCLEOTIDE SEQUENCE [LARGE SCALE GENOMIC DNA]</scope>
    <source>
        <strain evidence="1">AL31</strain>
    </source>
</reference>
<proteinExistence type="predicted"/>
<name>A0A2T5G6F6_9BACL</name>
<evidence type="ECO:0000313" key="1">
    <source>
        <dbReference type="EMBL" id="PTQ51760.1"/>
    </source>
</evidence>
<dbReference type="AlphaFoldDB" id="A0A2T5G6F6"/>
<comment type="caution">
    <text evidence="1">The sequence shown here is derived from an EMBL/GenBank/DDBJ whole genome shotgun (WGS) entry which is preliminary data.</text>
</comment>
<gene>
    <name evidence="1" type="ORF">BLITH_1398</name>
</gene>
<dbReference type="EMBL" id="PEBW01000004">
    <property type="protein sequence ID" value="PTQ51760.1"/>
    <property type="molecule type" value="Genomic_DNA"/>
</dbReference>
<evidence type="ECO:0000313" key="2">
    <source>
        <dbReference type="Proteomes" id="UP000244016"/>
    </source>
</evidence>
<dbReference type="Pfam" id="PF07875">
    <property type="entry name" value="Coat_F"/>
    <property type="match status" value="1"/>
</dbReference>
<dbReference type="InterPro" id="IPR012851">
    <property type="entry name" value="Spore_coat_CotF-like"/>
</dbReference>
<accession>A0A2T5G6F6</accession>
<sequence>MLTREERHALQGINLSAKQIIWGATGGAIESATPVVRETFLRQLGEWLGFQGEVFHAMSKLGLYPAYDLKTLLQSDVKLAQETLGAREA</sequence>
<protein>
    <submittedName>
        <fullName evidence="1">Uncharacterized protein</fullName>
    </submittedName>
</protein>
<organism evidence="1 2">
    <name type="scientific">Brockia lithotrophica</name>
    <dbReference type="NCBI Taxonomy" id="933949"/>
    <lineage>
        <taxon>Bacteria</taxon>
        <taxon>Bacillati</taxon>
        <taxon>Bacillota</taxon>
        <taxon>Bacilli</taxon>
        <taxon>Bacillales</taxon>
        <taxon>Bacillales Family X. Incertae Sedis</taxon>
        <taxon>Brockia</taxon>
    </lineage>
</organism>
<dbReference type="Proteomes" id="UP000244016">
    <property type="component" value="Unassembled WGS sequence"/>
</dbReference>